<feature type="transmembrane region" description="Helical" evidence="1">
    <location>
        <begin position="29"/>
        <end position="48"/>
    </location>
</feature>
<dbReference type="AlphaFoldDB" id="Q03P65"/>
<evidence type="ECO:0000256" key="1">
    <source>
        <dbReference type="SAM" id="Phobius"/>
    </source>
</evidence>
<dbReference type="KEGG" id="lbr:LVIS_1948"/>
<name>Q03P65_LEVBA</name>
<dbReference type="EMBL" id="CP000416">
    <property type="protein sequence ID" value="ABJ65007.1"/>
    <property type="molecule type" value="Genomic_DNA"/>
</dbReference>
<dbReference type="HOGENOM" id="CLU_3081038_0_0_9"/>
<organism evidence="2 3">
    <name type="scientific">Levilactobacillus brevis (strain ATCC 367 / BCRC 12310 / CIP 105137 / JCM 1170 / LMG 11437 / NCIMB 947 / NCTC 947)</name>
    <name type="common">Lactobacillus brevis</name>
    <dbReference type="NCBI Taxonomy" id="387344"/>
    <lineage>
        <taxon>Bacteria</taxon>
        <taxon>Bacillati</taxon>
        <taxon>Bacillota</taxon>
        <taxon>Bacilli</taxon>
        <taxon>Lactobacillales</taxon>
        <taxon>Lactobacillaceae</taxon>
        <taxon>Levilactobacillus</taxon>
    </lineage>
</organism>
<proteinExistence type="predicted"/>
<dbReference type="STRING" id="387344.LVIS_1948"/>
<sequence length="52" mass="5753">MVTKSENSSRILEQSLRTGLIKGIDYKRIVYAVATGYTVLFALGKGFWAGNK</sequence>
<evidence type="ECO:0000313" key="2">
    <source>
        <dbReference type="EMBL" id="ABJ65007.1"/>
    </source>
</evidence>
<keyword evidence="1" id="KW-0472">Membrane</keyword>
<keyword evidence="1" id="KW-1133">Transmembrane helix</keyword>
<evidence type="ECO:0000313" key="3">
    <source>
        <dbReference type="Proteomes" id="UP000001652"/>
    </source>
</evidence>
<protein>
    <submittedName>
        <fullName evidence="2">Uncharacterized protein</fullName>
    </submittedName>
</protein>
<gene>
    <name evidence="2" type="ordered locus">LVIS_1948</name>
</gene>
<dbReference type="Proteomes" id="UP000001652">
    <property type="component" value="Chromosome"/>
</dbReference>
<reference evidence="2 3" key="1">
    <citation type="journal article" date="2006" name="Proc. Natl. Acad. Sci. U.S.A.">
        <title>Comparative genomics of the lactic acid bacteria.</title>
        <authorList>
            <person name="Makarova K."/>
            <person name="Slesarev A."/>
            <person name="Wolf Y."/>
            <person name="Sorokin A."/>
            <person name="Mirkin B."/>
            <person name="Koonin E."/>
            <person name="Pavlov A."/>
            <person name="Pavlova N."/>
            <person name="Karamychev V."/>
            <person name="Polouchine N."/>
            <person name="Shakhova V."/>
            <person name="Grigoriev I."/>
            <person name="Lou Y."/>
            <person name="Rohksar D."/>
            <person name="Lucas S."/>
            <person name="Huang K."/>
            <person name="Goodstein D.M."/>
            <person name="Hawkins T."/>
            <person name="Plengvidhya V."/>
            <person name="Welker D."/>
            <person name="Hughes J."/>
            <person name="Goh Y."/>
            <person name="Benson A."/>
            <person name="Baldwin K."/>
            <person name="Lee J.H."/>
            <person name="Diaz-Muniz I."/>
            <person name="Dosti B."/>
            <person name="Smeianov V."/>
            <person name="Wechter W."/>
            <person name="Barabote R."/>
            <person name="Lorca G."/>
            <person name="Altermann E."/>
            <person name="Barrangou R."/>
            <person name="Ganesan B."/>
            <person name="Xie Y."/>
            <person name="Rawsthorne H."/>
            <person name="Tamir D."/>
            <person name="Parker C."/>
            <person name="Breidt F."/>
            <person name="Broadbent J."/>
            <person name="Hutkins R."/>
            <person name="O'Sullivan D."/>
            <person name="Steele J."/>
            <person name="Unlu G."/>
            <person name="Saier M."/>
            <person name="Klaenhammer T."/>
            <person name="Richardson P."/>
            <person name="Kozyavkin S."/>
            <person name="Weimer B."/>
            <person name="Mills D."/>
        </authorList>
    </citation>
    <scope>NUCLEOTIDE SEQUENCE [LARGE SCALE GENOMIC DNA]</scope>
    <source>
        <strain evidence="3">ATCC 367 / BCRC 12310 / CIP 105137 / JCM 1170 / LMG 11437 / NCIMB 947 / NCTC 947</strain>
    </source>
</reference>
<keyword evidence="1" id="KW-0812">Transmembrane</keyword>
<keyword evidence="3" id="KW-1185">Reference proteome</keyword>
<accession>Q03P65</accession>